<keyword evidence="1" id="KW-0812">Transmembrane</keyword>
<dbReference type="AlphaFoldDB" id="A0A7J4JJV0"/>
<dbReference type="EMBL" id="DUGH01000170">
    <property type="protein sequence ID" value="HIH17140.1"/>
    <property type="molecule type" value="Genomic_DNA"/>
</dbReference>
<evidence type="ECO:0000313" key="4">
    <source>
        <dbReference type="Proteomes" id="UP000564964"/>
    </source>
</evidence>
<gene>
    <name evidence="2" type="ORF">HA252_07085</name>
    <name evidence="3" type="ORF">J4203_01325</name>
</gene>
<keyword evidence="1" id="KW-0472">Membrane</keyword>
<dbReference type="Proteomes" id="UP000564964">
    <property type="component" value="Unassembled WGS sequence"/>
</dbReference>
<comment type="caution">
    <text evidence="2">The sequence shown here is derived from an EMBL/GenBank/DDBJ whole genome shotgun (WGS) entry which is preliminary data.</text>
</comment>
<protein>
    <submittedName>
        <fullName evidence="2">Uncharacterized protein</fullName>
    </submittedName>
</protein>
<reference evidence="3" key="2">
    <citation type="submission" date="2021-03" db="EMBL/GenBank/DDBJ databases">
        <authorList>
            <person name="Jaffe A."/>
        </authorList>
    </citation>
    <scope>NUCLEOTIDE SEQUENCE</scope>
    <source>
        <strain evidence="3">RIFCSPLOWO2_01_FULL_58_19</strain>
    </source>
</reference>
<organism evidence="2 4">
    <name type="scientific">Candidatus Iainarchaeum sp</name>
    <dbReference type="NCBI Taxonomy" id="3101447"/>
    <lineage>
        <taxon>Archaea</taxon>
        <taxon>Candidatus Iainarchaeota</taxon>
        <taxon>Candidatus Iainarchaeia</taxon>
        <taxon>Candidatus Iainarchaeales</taxon>
        <taxon>Candidatus Iainarchaeaceae</taxon>
        <taxon>Candidatus Iainarchaeum</taxon>
    </lineage>
</organism>
<accession>A0A7J4JJV0</accession>
<dbReference type="EMBL" id="JAGVWE010000002">
    <property type="protein sequence ID" value="MBS3062489.1"/>
    <property type="molecule type" value="Genomic_DNA"/>
</dbReference>
<reference evidence="3" key="3">
    <citation type="submission" date="2021-05" db="EMBL/GenBank/DDBJ databases">
        <title>Protein family content uncovers lineage relationships and bacterial pathway maintenance mechanisms in DPANN archaea.</title>
        <authorList>
            <person name="Castelle C.J."/>
            <person name="Meheust R."/>
            <person name="Jaffe A.L."/>
            <person name="Seitz K."/>
            <person name="Gong X."/>
            <person name="Baker B.J."/>
            <person name="Banfield J.F."/>
        </authorList>
    </citation>
    <scope>NUCLEOTIDE SEQUENCE</scope>
    <source>
        <strain evidence="3">RIFCSPLOWO2_01_FULL_58_19</strain>
    </source>
</reference>
<keyword evidence="1" id="KW-1133">Transmembrane helix</keyword>
<proteinExistence type="predicted"/>
<feature type="transmembrane region" description="Helical" evidence="1">
    <location>
        <begin position="21"/>
        <end position="40"/>
    </location>
</feature>
<name>A0A7J4JJV0_9ARCH</name>
<evidence type="ECO:0000313" key="2">
    <source>
        <dbReference type="EMBL" id="HIH17140.1"/>
    </source>
</evidence>
<evidence type="ECO:0000256" key="1">
    <source>
        <dbReference type="SAM" id="Phobius"/>
    </source>
</evidence>
<evidence type="ECO:0000313" key="3">
    <source>
        <dbReference type="EMBL" id="MBS3062489.1"/>
    </source>
</evidence>
<reference evidence="2" key="1">
    <citation type="journal article" date="2020" name="bioRxiv">
        <title>A rank-normalized archaeal taxonomy based on genome phylogeny resolves widespread incomplete and uneven classifications.</title>
        <authorList>
            <person name="Rinke C."/>
            <person name="Chuvochina M."/>
            <person name="Mussig A.J."/>
            <person name="Chaumeil P.-A."/>
            <person name="Waite D.W."/>
            <person name="Whitman W.B."/>
            <person name="Parks D.H."/>
            <person name="Hugenholtz P."/>
        </authorList>
    </citation>
    <scope>NUCLEOTIDE SEQUENCE</scope>
    <source>
        <strain evidence="2">UBA10219</strain>
    </source>
</reference>
<dbReference type="Proteomes" id="UP000678237">
    <property type="component" value="Unassembled WGS sequence"/>
</dbReference>
<sequence length="127" mass="13654">MSEGRKDGGKTRSRGQASLELVIVAAAVLFLAVLSLSAFLEVRDSTVAVASLKALASAELSASASAYHIERIAFVEGPESIALSLHLQPFAPLLEARVKQDLESLSEKIRHRTRYKSVHVEVLQGEG</sequence>